<organism evidence="8 9">
    <name type="scientific">Marinobacter salarius</name>
    <dbReference type="NCBI Taxonomy" id="1420917"/>
    <lineage>
        <taxon>Bacteria</taxon>
        <taxon>Pseudomonadati</taxon>
        <taxon>Pseudomonadota</taxon>
        <taxon>Gammaproteobacteria</taxon>
        <taxon>Pseudomonadales</taxon>
        <taxon>Marinobacteraceae</taxon>
        <taxon>Marinobacter</taxon>
    </lineage>
</organism>
<name>A0A1W6K9A3_9GAMM</name>
<comment type="pathway">
    <text evidence="2">Glycan metabolism; osmoregulated periplasmic glucan (OPG) biosynthesis.</text>
</comment>
<feature type="signal peptide" evidence="6">
    <location>
        <begin position="1"/>
        <end position="32"/>
    </location>
</feature>
<dbReference type="InterPro" id="IPR014718">
    <property type="entry name" value="GH-type_carb-bd"/>
</dbReference>
<protein>
    <submittedName>
        <fullName evidence="8">Glucans biosynthesis protein D</fullName>
    </submittedName>
</protein>
<keyword evidence="4 6" id="KW-0732">Signal</keyword>
<feature type="chain" id="PRO_5012596902" evidence="6">
    <location>
        <begin position="33"/>
        <end position="528"/>
    </location>
</feature>
<dbReference type="InterPro" id="IPR013783">
    <property type="entry name" value="Ig-like_fold"/>
</dbReference>
<dbReference type="GO" id="GO:0030288">
    <property type="term" value="C:outer membrane-bounded periplasmic space"/>
    <property type="evidence" value="ECO:0007669"/>
    <property type="project" value="TreeGrafter"/>
</dbReference>
<dbReference type="Proteomes" id="UP000193100">
    <property type="component" value="Chromosome"/>
</dbReference>
<dbReference type="AlphaFoldDB" id="A0A1W6K9A3"/>
<dbReference type="FunFam" id="2.70.98.10:FF:000001">
    <property type="entry name" value="Glucans biosynthesis protein G"/>
    <property type="match status" value="1"/>
</dbReference>
<feature type="domain" description="Glucan biosynthesis periplasmic MdoG C-terminal" evidence="7">
    <location>
        <begin position="41"/>
        <end position="517"/>
    </location>
</feature>
<evidence type="ECO:0000259" key="7">
    <source>
        <dbReference type="Pfam" id="PF04349"/>
    </source>
</evidence>
<dbReference type="SUPFAM" id="SSF74650">
    <property type="entry name" value="Galactose mutarotase-like"/>
    <property type="match status" value="1"/>
</dbReference>
<dbReference type="InterPro" id="IPR014438">
    <property type="entry name" value="Glucan_biosyn_MdoG/MdoD"/>
</dbReference>
<evidence type="ECO:0000256" key="1">
    <source>
        <dbReference type="ARBA" id="ARBA00004418"/>
    </source>
</evidence>
<accession>A0A1W6K9A3</accession>
<dbReference type="RefSeq" id="WP_087148976.1">
    <property type="nucleotide sequence ID" value="NZ_CP020931.1"/>
</dbReference>
<sequence>MDRRTLIKTFVSLAGAQALPLSALMYSGSSVAGEVGEPKPFSYAWLKGHARALAGEPWVSHEGELPGSLKNLSWDDYQAIGFRPEEALWRNDDNAFQVQLFHLGLYFKTPVRIHEVEDGEARELAYKPEYFRYEGEQPLGTLPEDLGYAGFRVHFHTDYERDLAAFLGASYFRAVGSEMQYGLSARGLAIDTALESGEEFPQFSAFWLEKPKPGSQNMVVYALLDSPSTTGAYAFTLTPGRNMVMSVDAAIYPRKPIQRVGVAPLTSMYQTGENDRRMAYDWRPEIHDSDGLSILNGQGEWLWRPLVNPRSLRVNTFVDNNPRGFGLLQRDRRFANYQDDGVFYEKRPSTWVTPHDDWGKGSVMLVEIPTKDETFDNIVAFWHPEKPMEPGQEYLYSYTLSWGGEPPMEPEELATVQATRTGLGGVVGQERKYFSWRFAVDFAGGALPLVGDDAEVEPVITASRGEVEITSARPLDSIGGYRAMFDLVPDDSLEPIDLRLQLKLGNQVLTETWLYQYTPPPKDERTLY</sequence>
<dbReference type="PANTHER" id="PTHR30504:SF3">
    <property type="entry name" value="GLUCANS BIOSYNTHESIS PROTEIN D"/>
    <property type="match status" value="1"/>
</dbReference>
<dbReference type="InterPro" id="IPR011013">
    <property type="entry name" value="Gal_mutarotase_sf_dom"/>
</dbReference>
<dbReference type="Gene3D" id="2.60.40.10">
    <property type="entry name" value="Immunoglobulins"/>
    <property type="match status" value="1"/>
</dbReference>
<dbReference type="PIRSF" id="PIRSF006281">
    <property type="entry name" value="MdoG"/>
    <property type="match status" value="1"/>
</dbReference>
<evidence type="ECO:0000256" key="3">
    <source>
        <dbReference type="ARBA" id="ARBA00009284"/>
    </source>
</evidence>
<comment type="similarity">
    <text evidence="3">Belongs to the OpgD/OpgG family.</text>
</comment>
<dbReference type="PANTHER" id="PTHR30504">
    <property type="entry name" value="GLUCANS BIOSYNTHESIS PROTEIN"/>
    <property type="match status" value="1"/>
</dbReference>
<dbReference type="SUPFAM" id="SSF81296">
    <property type="entry name" value="E set domains"/>
    <property type="match status" value="1"/>
</dbReference>
<dbReference type="UniPathway" id="UPA00637"/>
<dbReference type="Gene3D" id="2.70.98.10">
    <property type="match status" value="1"/>
</dbReference>
<evidence type="ECO:0000313" key="8">
    <source>
        <dbReference type="EMBL" id="ARM84016.1"/>
    </source>
</evidence>
<keyword evidence="5" id="KW-0574">Periplasm</keyword>
<evidence type="ECO:0000256" key="2">
    <source>
        <dbReference type="ARBA" id="ARBA00005001"/>
    </source>
</evidence>
<dbReference type="GO" id="GO:0003824">
    <property type="term" value="F:catalytic activity"/>
    <property type="evidence" value="ECO:0007669"/>
    <property type="project" value="InterPro"/>
</dbReference>
<gene>
    <name evidence="8" type="primary">mdoD</name>
    <name evidence="8" type="ORF">MARSALSMR5_01939</name>
</gene>
<evidence type="ECO:0000256" key="5">
    <source>
        <dbReference type="ARBA" id="ARBA00022764"/>
    </source>
</evidence>
<evidence type="ECO:0000256" key="4">
    <source>
        <dbReference type="ARBA" id="ARBA00022729"/>
    </source>
</evidence>
<dbReference type="EMBL" id="CP020931">
    <property type="protein sequence ID" value="ARM84016.1"/>
    <property type="molecule type" value="Genomic_DNA"/>
</dbReference>
<dbReference type="InterPro" id="IPR014756">
    <property type="entry name" value="Ig_E-set"/>
</dbReference>
<evidence type="ECO:0000256" key="6">
    <source>
        <dbReference type="SAM" id="SignalP"/>
    </source>
</evidence>
<dbReference type="GO" id="GO:0030246">
    <property type="term" value="F:carbohydrate binding"/>
    <property type="evidence" value="ECO:0007669"/>
    <property type="project" value="InterPro"/>
</dbReference>
<comment type="subcellular location">
    <subcellularLocation>
        <location evidence="1">Periplasm</location>
    </subcellularLocation>
</comment>
<dbReference type="Pfam" id="PF04349">
    <property type="entry name" value="MdoG"/>
    <property type="match status" value="1"/>
</dbReference>
<reference evidence="8 9" key="1">
    <citation type="submission" date="2017-04" db="EMBL/GenBank/DDBJ databases">
        <title>Genome Sequence of Marinobacter salarius strain SMR5 Isolated from a culture of the Diatom Skeletonema marinoi.</title>
        <authorList>
            <person name="Topel M."/>
            <person name="Pinder M.I.M."/>
            <person name="Johansson O.N."/>
            <person name="Kourtchenko O."/>
            <person name="Godhe A."/>
            <person name="Clarke A.K."/>
        </authorList>
    </citation>
    <scope>NUCLEOTIDE SEQUENCE [LARGE SCALE GENOMIC DNA]</scope>
    <source>
        <strain evidence="8 9">SMR5</strain>
    </source>
</reference>
<proteinExistence type="inferred from homology"/>
<evidence type="ECO:0000313" key="9">
    <source>
        <dbReference type="Proteomes" id="UP000193100"/>
    </source>
</evidence>
<dbReference type="GeneID" id="77255891"/>
<dbReference type="GO" id="GO:0051274">
    <property type="term" value="P:beta-glucan biosynthetic process"/>
    <property type="evidence" value="ECO:0007669"/>
    <property type="project" value="TreeGrafter"/>
</dbReference>
<dbReference type="InterPro" id="IPR007444">
    <property type="entry name" value="Glucan_biosyn_MdoG_C"/>
</dbReference>